<name>A0A1V3SXC8_9BACT</name>
<evidence type="ECO:0000313" key="2">
    <source>
        <dbReference type="Proteomes" id="UP000188586"/>
    </source>
</evidence>
<gene>
    <name evidence="1" type="ORF">BOX24_06190</name>
</gene>
<sequence>MIPAARRAPVLPKEIICSPASRCLACLSTHRRFSPRVKKFLFSEECCVSLPRPFSRDYPLRASRIF</sequence>
<dbReference type="Proteomes" id="UP000188586">
    <property type="component" value="Unassembled WGS sequence"/>
</dbReference>
<dbReference type="EMBL" id="MPOJ01000010">
    <property type="protein sequence ID" value="OOH72962.1"/>
    <property type="molecule type" value="Genomic_DNA"/>
</dbReference>
<evidence type="ECO:0000313" key="1">
    <source>
        <dbReference type="EMBL" id="OOH72962.1"/>
    </source>
</evidence>
<accession>A0A1V3SXC8</accession>
<protein>
    <submittedName>
        <fullName evidence="1">Uncharacterized protein</fullName>
    </submittedName>
</protein>
<dbReference type="AlphaFoldDB" id="A0A1V3SXC8"/>
<proteinExistence type="predicted"/>
<comment type="caution">
    <text evidence="1">The sequence shown here is derived from an EMBL/GenBank/DDBJ whole genome shotgun (WGS) entry which is preliminary data.</text>
</comment>
<organism evidence="1 2">
    <name type="scientific">Leptospirillum ferriphilum</name>
    <dbReference type="NCBI Taxonomy" id="178606"/>
    <lineage>
        <taxon>Bacteria</taxon>
        <taxon>Pseudomonadati</taxon>
        <taxon>Nitrospirota</taxon>
        <taxon>Nitrospiria</taxon>
        <taxon>Nitrospirales</taxon>
        <taxon>Nitrospiraceae</taxon>
        <taxon>Leptospirillum</taxon>
    </lineage>
</organism>
<reference evidence="1 2" key="1">
    <citation type="submission" date="2016-11" db="EMBL/GenBank/DDBJ databases">
        <title>Comparative genomics of co-occurring bacteria in distinct bioleaching systems unravels niche-specific adaptation.</title>
        <authorList>
            <person name="Zhang X."/>
            <person name="Liu X."/>
            <person name="Yin H."/>
        </authorList>
    </citation>
    <scope>NUCLEOTIDE SEQUENCE [LARGE SCALE GENOMIC DNA]</scope>
    <source>
        <strain evidence="1 2">DX</strain>
    </source>
</reference>